<sequence length="175" mass="19479">MVDLALKWCLIQLVGAPLLLLLWGVLPALLLLLPPLRAVVGEILVLLGLLTLLVLLLLVAGVGVAVGGRRVELSFLLFNFLALLLCKQGTVHQDSLLIIALRNVKLSLHCTEPVICLKRISRMGESRRMSLRKVSTPVPLLRLRIGLNILQSLYCIVESSHHLYLKLKRLICYQQ</sequence>
<feature type="non-terminal residue" evidence="2">
    <location>
        <position position="1"/>
    </location>
</feature>
<evidence type="ECO:0000313" key="3">
    <source>
        <dbReference type="Proteomes" id="UP001341281"/>
    </source>
</evidence>
<evidence type="ECO:0008006" key="4">
    <source>
        <dbReference type="Google" id="ProtNLM"/>
    </source>
</evidence>
<evidence type="ECO:0000256" key="1">
    <source>
        <dbReference type="SAM" id="Phobius"/>
    </source>
</evidence>
<dbReference type="EMBL" id="CP144753">
    <property type="protein sequence ID" value="WVZ93786.1"/>
    <property type="molecule type" value="Genomic_DNA"/>
</dbReference>
<proteinExistence type="predicted"/>
<protein>
    <recommendedName>
        <fullName evidence="4">Transmembrane protein</fullName>
    </recommendedName>
</protein>
<dbReference type="AlphaFoldDB" id="A0AAQ3XBP0"/>
<keyword evidence="1" id="KW-0812">Transmembrane</keyword>
<keyword evidence="3" id="KW-1185">Reference proteome</keyword>
<organism evidence="2 3">
    <name type="scientific">Paspalum notatum var. saurae</name>
    <dbReference type="NCBI Taxonomy" id="547442"/>
    <lineage>
        <taxon>Eukaryota</taxon>
        <taxon>Viridiplantae</taxon>
        <taxon>Streptophyta</taxon>
        <taxon>Embryophyta</taxon>
        <taxon>Tracheophyta</taxon>
        <taxon>Spermatophyta</taxon>
        <taxon>Magnoliopsida</taxon>
        <taxon>Liliopsida</taxon>
        <taxon>Poales</taxon>
        <taxon>Poaceae</taxon>
        <taxon>PACMAD clade</taxon>
        <taxon>Panicoideae</taxon>
        <taxon>Andropogonodae</taxon>
        <taxon>Paspaleae</taxon>
        <taxon>Paspalinae</taxon>
        <taxon>Paspalum</taxon>
    </lineage>
</organism>
<gene>
    <name evidence="2" type="ORF">U9M48_039741</name>
</gene>
<evidence type="ECO:0000313" key="2">
    <source>
        <dbReference type="EMBL" id="WVZ93786.1"/>
    </source>
</evidence>
<keyword evidence="1" id="KW-1133">Transmembrane helix</keyword>
<keyword evidence="1" id="KW-0472">Membrane</keyword>
<accession>A0AAQ3XBP0</accession>
<reference evidence="2 3" key="1">
    <citation type="submission" date="2024-02" db="EMBL/GenBank/DDBJ databases">
        <title>High-quality chromosome-scale genome assembly of Pensacola bahiagrass (Paspalum notatum Flugge var. saurae).</title>
        <authorList>
            <person name="Vega J.M."/>
            <person name="Podio M."/>
            <person name="Orjuela J."/>
            <person name="Siena L.A."/>
            <person name="Pessino S.C."/>
            <person name="Combes M.C."/>
            <person name="Mariac C."/>
            <person name="Albertini E."/>
            <person name="Pupilli F."/>
            <person name="Ortiz J.P.A."/>
            <person name="Leblanc O."/>
        </authorList>
    </citation>
    <scope>NUCLEOTIDE SEQUENCE [LARGE SCALE GENOMIC DNA]</scope>
    <source>
        <strain evidence="2">R1</strain>
        <tissue evidence="2">Leaf</tissue>
    </source>
</reference>
<name>A0AAQ3XBP0_PASNO</name>
<dbReference type="Proteomes" id="UP001341281">
    <property type="component" value="Chromosome 09"/>
</dbReference>
<feature type="transmembrane region" description="Helical" evidence="1">
    <location>
        <begin position="43"/>
        <end position="66"/>
    </location>
</feature>